<dbReference type="EMBL" id="MU266830">
    <property type="protein sequence ID" value="KAH7918209.1"/>
    <property type="molecule type" value="Genomic_DNA"/>
</dbReference>
<protein>
    <submittedName>
        <fullName evidence="1">Uncharacterized protein</fullName>
    </submittedName>
</protein>
<gene>
    <name evidence="1" type="ORF">BV22DRAFT_1134770</name>
</gene>
<evidence type="ECO:0000313" key="2">
    <source>
        <dbReference type="Proteomes" id="UP000790709"/>
    </source>
</evidence>
<sequence length="352" mass="38789">MRLTHYGLLLIMYGNSFLNHSSAGPSVTESPDIFNLVTPALPSDGNTSPPFYLTSDFISYNPPLPDDTSAPTTPRDTQPSNSALSHSTASPSGSQQPELEALLESNTQDSLFQLHNKGHFDKRCRAGELVWELECPSCKGWVRTSIGHALSDAFTVPGHFAALVNHRASRKCFKARQAHHSKSTHREALQLVHSNTDLSLVSAPAYPAHRTMPSQTTFPDDGYENFAPNLRNIAFIGTRTEHHFSSPYFPPQACYNPRRCSGAILDWNVPHGPLQDNFPWSRPTDGPDSLPFYVLTTDVDVRARSKRCVGVVMGGQQQCEQCTLMIPRIAELADMATFSRHGDDALSTRSAL</sequence>
<evidence type="ECO:0000313" key="1">
    <source>
        <dbReference type="EMBL" id="KAH7918209.1"/>
    </source>
</evidence>
<proteinExistence type="predicted"/>
<accession>A0ACB8AY80</accession>
<dbReference type="Proteomes" id="UP000790709">
    <property type="component" value="Unassembled WGS sequence"/>
</dbReference>
<reference evidence="1" key="1">
    <citation type="journal article" date="2021" name="New Phytol.">
        <title>Evolutionary innovations through gain and loss of genes in the ectomycorrhizal Boletales.</title>
        <authorList>
            <person name="Wu G."/>
            <person name="Miyauchi S."/>
            <person name="Morin E."/>
            <person name="Kuo A."/>
            <person name="Drula E."/>
            <person name="Varga T."/>
            <person name="Kohler A."/>
            <person name="Feng B."/>
            <person name="Cao Y."/>
            <person name="Lipzen A."/>
            <person name="Daum C."/>
            <person name="Hundley H."/>
            <person name="Pangilinan J."/>
            <person name="Johnson J."/>
            <person name="Barry K."/>
            <person name="LaButti K."/>
            <person name="Ng V."/>
            <person name="Ahrendt S."/>
            <person name="Min B."/>
            <person name="Choi I.G."/>
            <person name="Park H."/>
            <person name="Plett J.M."/>
            <person name="Magnuson J."/>
            <person name="Spatafora J.W."/>
            <person name="Nagy L.G."/>
            <person name="Henrissat B."/>
            <person name="Grigoriev I.V."/>
            <person name="Yang Z.L."/>
            <person name="Xu J."/>
            <person name="Martin F.M."/>
        </authorList>
    </citation>
    <scope>NUCLEOTIDE SEQUENCE</scope>
    <source>
        <strain evidence="1">KUC20120723A-06</strain>
    </source>
</reference>
<comment type="caution">
    <text evidence="1">The sequence shown here is derived from an EMBL/GenBank/DDBJ whole genome shotgun (WGS) entry which is preliminary data.</text>
</comment>
<keyword evidence="2" id="KW-1185">Reference proteome</keyword>
<name>A0ACB8AY80_9AGAM</name>
<organism evidence="1 2">
    <name type="scientific">Leucogyrophana mollusca</name>
    <dbReference type="NCBI Taxonomy" id="85980"/>
    <lineage>
        <taxon>Eukaryota</taxon>
        <taxon>Fungi</taxon>
        <taxon>Dikarya</taxon>
        <taxon>Basidiomycota</taxon>
        <taxon>Agaricomycotina</taxon>
        <taxon>Agaricomycetes</taxon>
        <taxon>Agaricomycetidae</taxon>
        <taxon>Boletales</taxon>
        <taxon>Boletales incertae sedis</taxon>
        <taxon>Leucogyrophana</taxon>
    </lineage>
</organism>